<evidence type="ECO:0000313" key="3">
    <source>
        <dbReference type="Proteomes" id="UP000240912"/>
    </source>
</evidence>
<organism evidence="2 3">
    <name type="scientific">Pedobacter yulinensis</name>
    <dbReference type="NCBI Taxonomy" id="2126353"/>
    <lineage>
        <taxon>Bacteria</taxon>
        <taxon>Pseudomonadati</taxon>
        <taxon>Bacteroidota</taxon>
        <taxon>Sphingobacteriia</taxon>
        <taxon>Sphingobacteriales</taxon>
        <taxon>Sphingobacteriaceae</taxon>
        <taxon>Pedobacter</taxon>
    </lineage>
</organism>
<gene>
    <name evidence="2" type="ORF">C7T94_17145</name>
</gene>
<dbReference type="Proteomes" id="UP000240912">
    <property type="component" value="Unassembled WGS sequence"/>
</dbReference>
<keyword evidence="2" id="KW-0378">Hydrolase</keyword>
<feature type="domain" description="Type I restriction enzyme R protein N-terminal" evidence="1">
    <location>
        <begin position="39"/>
        <end position="148"/>
    </location>
</feature>
<dbReference type="AlphaFoldDB" id="A0A2T3HHL2"/>
<evidence type="ECO:0000259" key="1">
    <source>
        <dbReference type="Pfam" id="PF13588"/>
    </source>
</evidence>
<dbReference type="InterPro" id="IPR029464">
    <property type="entry name" value="HSDR_N"/>
</dbReference>
<dbReference type="EMBL" id="PYLS01000007">
    <property type="protein sequence ID" value="PST81920.1"/>
    <property type="molecule type" value="Genomic_DNA"/>
</dbReference>
<keyword evidence="2" id="KW-0540">Nuclease</keyword>
<name>A0A2T3HHL2_9SPHI</name>
<proteinExistence type="predicted"/>
<evidence type="ECO:0000313" key="2">
    <source>
        <dbReference type="EMBL" id="PST81920.1"/>
    </source>
</evidence>
<protein>
    <submittedName>
        <fullName evidence="2">Restriction endonuclease subunit R</fullName>
    </submittedName>
</protein>
<dbReference type="RefSeq" id="WP_107216956.1">
    <property type="nucleotide sequence ID" value="NZ_KZ686271.1"/>
</dbReference>
<keyword evidence="3" id="KW-1185">Reference proteome</keyword>
<comment type="caution">
    <text evidence="2">The sequence shown here is derived from an EMBL/GenBank/DDBJ whole genome shotgun (WGS) entry which is preliminary data.</text>
</comment>
<sequence length="153" mass="17986">MAFEPIPLNLPPYPFRITEKEGGTYIFDEIRKKHLFLTPEEWVRQHFIHYLVQGHAFPKSLIRIEGGLQLHQMQKRSDLLIYDREGNKAVLVECKAPAVKIDQKVFDQAARYNLIHKARWLVVTNGLKHYYARIDHAAGLFQFVEELPDYLDL</sequence>
<dbReference type="OrthoDB" id="9790377at2"/>
<dbReference type="GO" id="GO:0004519">
    <property type="term" value="F:endonuclease activity"/>
    <property type="evidence" value="ECO:0007669"/>
    <property type="project" value="UniProtKB-KW"/>
</dbReference>
<keyword evidence="2" id="KW-0255">Endonuclease</keyword>
<reference evidence="2 3" key="1">
    <citation type="submission" date="2018-03" db="EMBL/GenBank/DDBJ databases">
        <authorList>
            <person name="Keele B.F."/>
        </authorList>
    </citation>
    <scope>NUCLEOTIDE SEQUENCE [LARGE SCALE GENOMIC DNA]</scope>
    <source>
        <strain evidence="2 3">YL28-9</strain>
    </source>
</reference>
<dbReference type="Pfam" id="PF13588">
    <property type="entry name" value="HSDR_N_2"/>
    <property type="match status" value="1"/>
</dbReference>
<accession>A0A2T3HHL2</accession>